<dbReference type="PANTHER" id="PTHR43304">
    <property type="entry name" value="PHYTOCHROME-LIKE PROTEIN CPH1"/>
    <property type="match status" value="1"/>
</dbReference>
<dbReference type="Gene3D" id="3.30.565.10">
    <property type="entry name" value="Histidine kinase-like ATPase, C-terminal domain"/>
    <property type="match status" value="1"/>
</dbReference>
<feature type="domain" description="PAS" evidence="7">
    <location>
        <begin position="8"/>
        <end position="74"/>
    </location>
</feature>
<dbReference type="SMART" id="SM00091">
    <property type="entry name" value="PAS"/>
    <property type="match status" value="1"/>
</dbReference>
<dbReference type="Proteomes" id="UP000266005">
    <property type="component" value="Unassembled WGS sequence"/>
</dbReference>
<dbReference type="InterPro" id="IPR036097">
    <property type="entry name" value="HisK_dim/P_sf"/>
</dbReference>
<keyword evidence="9" id="KW-1185">Reference proteome</keyword>
<gene>
    <name evidence="8" type="ORF">D1627_15285</name>
</gene>
<proteinExistence type="predicted"/>
<evidence type="ECO:0000256" key="2">
    <source>
        <dbReference type="ARBA" id="ARBA00012438"/>
    </source>
</evidence>
<accession>A0A399RY05</accession>
<evidence type="ECO:0000256" key="1">
    <source>
        <dbReference type="ARBA" id="ARBA00000085"/>
    </source>
</evidence>
<evidence type="ECO:0000256" key="5">
    <source>
        <dbReference type="ARBA" id="ARBA00022777"/>
    </source>
</evidence>
<dbReference type="InterPro" id="IPR052162">
    <property type="entry name" value="Sensor_kinase/Photoreceptor"/>
</dbReference>
<dbReference type="InterPro" id="IPR036890">
    <property type="entry name" value="HATPase_C_sf"/>
</dbReference>
<evidence type="ECO:0000256" key="4">
    <source>
        <dbReference type="ARBA" id="ARBA00022679"/>
    </source>
</evidence>
<dbReference type="EMBL" id="QWGE01000005">
    <property type="protein sequence ID" value="RIJ34285.1"/>
    <property type="molecule type" value="Genomic_DNA"/>
</dbReference>
<keyword evidence="5 8" id="KW-0418">Kinase</keyword>
<dbReference type="Gene3D" id="3.30.450.20">
    <property type="entry name" value="PAS domain"/>
    <property type="match status" value="1"/>
</dbReference>
<dbReference type="InterPro" id="IPR013655">
    <property type="entry name" value="PAS_fold_3"/>
</dbReference>
<dbReference type="EC" id="2.7.13.3" evidence="2"/>
<dbReference type="AlphaFoldDB" id="A0A399RY05"/>
<dbReference type="CDD" id="cd00082">
    <property type="entry name" value="HisKA"/>
    <property type="match status" value="1"/>
</dbReference>
<dbReference type="InterPro" id="IPR005467">
    <property type="entry name" value="His_kinase_dom"/>
</dbReference>
<dbReference type="Gene3D" id="1.10.287.130">
    <property type="match status" value="1"/>
</dbReference>
<dbReference type="NCBIfam" id="TIGR00229">
    <property type="entry name" value="sensory_box"/>
    <property type="match status" value="1"/>
</dbReference>
<dbReference type="SMART" id="SM00387">
    <property type="entry name" value="HATPase_c"/>
    <property type="match status" value="1"/>
</dbReference>
<comment type="caution">
    <text evidence="8">The sequence shown here is derived from an EMBL/GenBank/DDBJ whole genome shotgun (WGS) entry which is preliminary data.</text>
</comment>
<dbReference type="RefSeq" id="WP_119433145.1">
    <property type="nucleotide sequence ID" value="NZ_QWGE01000005.1"/>
</dbReference>
<dbReference type="InterPro" id="IPR035965">
    <property type="entry name" value="PAS-like_dom_sf"/>
</dbReference>
<dbReference type="InterPro" id="IPR000014">
    <property type="entry name" value="PAS"/>
</dbReference>
<dbReference type="Pfam" id="PF08447">
    <property type="entry name" value="PAS_3"/>
    <property type="match status" value="1"/>
</dbReference>
<name>A0A399RY05_9BACT</name>
<dbReference type="PROSITE" id="PS50109">
    <property type="entry name" value="HIS_KIN"/>
    <property type="match status" value="1"/>
</dbReference>
<dbReference type="InterPro" id="IPR004358">
    <property type="entry name" value="Sig_transdc_His_kin-like_C"/>
</dbReference>
<dbReference type="OrthoDB" id="9766459at2"/>
<comment type="catalytic activity">
    <reaction evidence="1">
        <text>ATP + protein L-histidine = ADP + protein N-phospho-L-histidine.</text>
        <dbReference type="EC" id="2.7.13.3"/>
    </reaction>
</comment>
<dbReference type="InterPro" id="IPR003661">
    <property type="entry name" value="HisK_dim/P_dom"/>
</dbReference>
<dbReference type="SUPFAM" id="SSF55874">
    <property type="entry name" value="ATPase domain of HSP90 chaperone/DNA topoisomerase II/histidine kinase"/>
    <property type="match status" value="1"/>
</dbReference>
<dbReference type="Pfam" id="PF02518">
    <property type="entry name" value="HATPase_c"/>
    <property type="match status" value="1"/>
</dbReference>
<reference evidence="9" key="1">
    <citation type="submission" date="2018-08" db="EMBL/GenBank/DDBJ databases">
        <title>Mucilaginibacter sp. MYSH2.</title>
        <authorList>
            <person name="Seo T."/>
        </authorList>
    </citation>
    <scope>NUCLEOTIDE SEQUENCE [LARGE SCALE GENOMIC DNA]</scope>
    <source>
        <strain evidence="9">KIRAN</strain>
    </source>
</reference>
<dbReference type="InterPro" id="IPR003594">
    <property type="entry name" value="HATPase_dom"/>
</dbReference>
<dbReference type="PRINTS" id="PR00344">
    <property type="entry name" value="BCTRLSENSOR"/>
</dbReference>
<evidence type="ECO:0000313" key="9">
    <source>
        <dbReference type="Proteomes" id="UP000266005"/>
    </source>
</evidence>
<evidence type="ECO:0000256" key="3">
    <source>
        <dbReference type="ARBA" id="ARBA00022553"/>
    </source>
</evidence>
<dbReference type="SUPFAM" id="SSF55785">
    <property type="entry name" value="PYP-like sensor domain (PAS domain)"/>
    <property type="match status" value="1"/>
</dbReference>
<evidence type="ECO:0000259" key="6">
    <source>
        <dbReference type="PROSITE" id="PS50109"/>
    </source>
</evidence>
<protein>
    <recommendedName>
        <fullName evidence="2">histidine kinase</fullName>
        <ecNumber evidence="2">2.7.13.3</ecNumber>
    </recommendedName>
</protein>
<dbReference type="CDD" id="cd00130">
    <property type="entry name" value="PAS"/>
    <property type="match status" value="1"/>
</dbReference>
<dbReference type="PROSITE" id="PS50112">
    <property type="entry name" value="PAS"/>
    <property type="match status" value="1"/>
</dbReference>
<sequence>MSSPDFDYERFFELSPDPLCIAGFDGYFKKINPAVSKLLGYTLEELYAQPINSFVHPDDRTRTSQVREELKKSKPLNHFENRYITKSGEVVWLSWTSLPVDTDGLVFAIAKDVTHKVKLEKERNVLLANLTKLNQELKQINYTTSHDLRSPVNNLLSLFKLLDISKITDPKTIQLINYLKQTGDKLRQTLNNYVDVLTEKDSMYARVEEVDLDSSLRDVRDSIGSLLKTSKASIHADFSGAGSVRFNKAYMDSVFLNLITNAIKYARPDSTPSISISSKKEQGVCQLIVSDNGQGFDMEKVQERVFGLGQNFHTSPDSKGVGLYLVHHHITSMGGKINLESNVNEGAKFTISFPG</sequence>
<dbReference type="SUPFAM" id="SSF47384">
    <property type="entry name" value="Homodimeric domain of signal transducing histidine kinase"/>
    <property type="match status" value="1"/>
</dbReference>
<evidence type="ECO:0000313" key="8">
    <source>
        <dbReference type="EMBL" id="RIJ34285.1"/>
    </source>
</evidence>
<organism evidence="8 9">
    <name type="scientific">Pontibacter oryzae</name>
    <dbReference type="NCBI Taxonomy" id="2304593"/>
    <lineage>
        <taxon>Bacteria</taxon>
        <taxon>Pseudomonadati</taxon>
        <taxon>Bacteroidota</taxon>
        <taxon>Cytophagia</taxon>
        <taxon>Cytophagales</taxon>
        <taxon>Hymenobacteraceae</taxon>
        <taxon>Pontibacter</taxon>
    </lineage>
</organism>
<keyword evidence="3" id="KW-0597">Phosphoprotein</keyword>
<dbReference type="PANTHER" id="PTHR43304:SF1">
    <property type="entry name" value="PAC DOMAIN-CONTAINING PROTEIN"/>
    <property type="match status" value="1"/>
</dbReference>
<feature type="domain" description="Histidine kinase" evidence="6">
    <location>
        <begin position="143"/>
        <end position="355"/>
    </location>
</feature>
<evidence type="ECO:0000259" key="7">
    <source>
        <dbReference type="PROSITE" id="PS50112"/>
    </source>
</evidence>
<dbReference type="GO" id="GO:0000155">
    <property type="term" value="F:phosphorelay sensor kinase activity"/>
    <property type="evidence" value="ECO:0007669"/>
    <property type="project" value="InterPro"/>
</dbReference>
<keyword evidence="4" id="KW-0808">Transferase</keyword>